<evidence type="ECO:0000256" key="3">
    <source>
        <dbReference type="SAM" id="MobiDB-lite"/>
    </source>
</evidence>
<dbReference type="GO" id="GO:0032299">
    <property type="term" value="C:ribonuclease H2 complex"/>
    <property type="evidence" value="ECO:0007669"/>
    <property type="project" value="InterPro"/>
</dbReference>
<dbReference type="EMBL" id="BTSY01000004">
    <property type="protein sequence ID" value="GMT25631.1"/>
    <property type="molecule type" value="Genomic_DNA"/>
</dbReference>
<feature type="compositionally biased region" description="Low complexity" evidence="3">
    <location>
        <begin position="273"/>
        <end position="291"/>
    </location>
</feature>
<dbReference type="Pfam" id="PF09468">
    <property type="entry name" value="RNase_H2-Ydr279"/>
    <property type="match status" value="1"/>
</dbReference>
<keyword evidence="6" id="KW-1185">Reference proteome</keyword>
<dbReference type="AlphaFoldDB" id="A0AAV5W1D2"/>
<dbReference type="GO" id="GO:0005654">
    <property type="term" value="C:nucleoplasm"/>
    <property type="evidence" value="ECO:0007669"/>
    <property type="project" value="TreeGrafter"/>
</dbReference>
<feature type="domain" description="Ribonuclease H2 subunit B wHTH" evidence="4">
    <location>
        <begin position="117"/>
        <end position="194"/>
    </location>
</feature>
<evidence type="ECO:0000313" key="6">
    <source>
        <dbReference type="Proteomes" id="UP001432322"/>
    </source>
</evidence>
<dbReference type="Gene3D" id="2.20.25.530">
    <property type="match status" value="1"/>
</dbReference>
<evidence type="ECO:0000256" key="2">
    <source>
        <dbReference type="ARBA" id="ARBA00011277"/>
    </source>
</evidence>
<gene>
    <name evidence="5" type="ORF">PFISCL1PPCAC_16928</name>
</gene>
<feature type="non-terminal residue" evidence="5">
    <location>
        <position position="1"/>
    </location>
</feature>
<evidence type="ECO:0000256" key="1">
    <source>
        <dbReference type="ARBA" id="ARBA00009823"/>
    </source>
</evidence>
<protein>
    <recommendedName>
        <fullName evidence="4">Ribonuclease H2 subunit B wHTH domain-containing protein</fullName>
    </recommendedName>
</protein>
<name>A0AAV5W1D2_9BILA</name>
<dbReference type="InterPro" id="IPR019024">
    <property type="entry name" value="RNase_H2_suB_wHTH"/>
</dbReference>
<dbReference type="Proteomes" id="UP001432322">
    <property type="component" value="Unassembled WGS sequence"/>
</dbReference>
<dbReference type="PANTHER" id="PTHR13383:SF11">
    <property type="entry name" value="RIBONUCLEASE H2 SUBUNIT B"/>
    <property type="match status" value="1"/>
</dbReference>
<organism evidence="5 6">
    <name type="scientific">Pristionchus fissidentatus</name>
    <dbReference type="NCBI Taxonomy" id="1538716"/>
    <lineage>
        <taxon>Eukaryota</taxon>
        <taxon>Metazoa</taxon>
        <taxon>Ecdysozoa</taxon>
        <taxon>Nematoda</taxon>
        <taxon>Chromadorea</taxon>
        <taxon>Rhabditida</taxon>
        <taxon>Rhabditina</taxon>
        <taxon>Diplogasteromorpha</taxon>
        <taxon>Diplogasteroidea</taxon>
        <taxon>Neodiplogasteridae</taxon>
        <taxon>Pristionchus</taxon>
    </lineage>
</organism>
<sequence length="307" mass="34250">RMARTRKAAAEKKEDWSDSDGEATLDGVTEDKRELPPKNVESMRRKLLIGRVSSLSSGASLFSIRHPRLGTAALFQLSATSCDEVLLLEDEYRTLFHGDTVIADGRPRLLSPFNPLFLVLPYLEKKKARYETLEEILRDDECPAIERLAGNEQAMRELERVADVTDACDEKLYKLNEKKALEWIRGRFEILKNALVANAKLHDSITTNEEVLDRYTFGVLSDHLSAATPGNLAAAAKELLQIKDAPKAEAAPEPLGMKRKMDDDENLYGCEMPPAKKTPTQTATQKKLQQASKGTKSLASFFGKKTN</sequence>
<accession>A0AAV5W1D2</accession>
<dbReference type="Gene3D" id="1.10.20.120">
    <property type="match status" value="1"/>
</dbReference>
<comment type="similarity">
    <text evidence="1">Belongs to the RNase H2 subunit B family.</text>
</comment>
<comment type="subunit">
    <text evidence="2">The RNase H2 complex is a heterotrimer composed of the catalytic subunit RNASEH2A and the non-catalytic subunits RNASEH2B and RNASEH2C.</text>
</comment>
<dbReference type="InterPro" id="IPR040456">
    <property type="entry name" value="RNase_H2_suB"/>
</dbReference>
<feature type="region of interest" description="Disordered" evidence="3">
    <location>
        <begin position="257"/>
        <end position="307"/>
    </location>
</feature>
<evidence type="ECO:0000313" key="5">
    <source>
        <dbReference type="EMBL" id="GMT25631.1"/>
    </source>
</evidence>
<dbReference type="PANTHER" id="PTHR13383">
    <property type="entry name" value="RIBONUCLEASE H2 SUBUNIT B"/>
    <property type="match status" value="1"/>
</dbReference>
<feature type="region of interest" description="Disordered" evidence="3">
    <location>
        <begin position="1"/>
        <end position="37"/>
    </location>
</feature>
<dbReference type="GO" id="GO:0006401">
    <property type="term" value="P:RNA catabolic process"/>
    <property type="evidence" value="ECO:0007669"/>
    <property type="project" value="TreeGrafter"/>
</dbReference>
<evidence type="ECO:0000259" key="4">
    <source>
        <dbReference type="Pfam" id="PF09468"/>
    </source>
</evidence>
<reference evidence="5" key="1">
    <citation type="submission" date="2023-10" db="EMBL/GenBank/DDBJ databases">
        <title>Genome assembly of Pristionchus species.</title>
        <authorList>
            <person name="Yoshida K."/>
            <person name="Sommer R.J."/>
        </authorList>
    </citation>
    <scope>NUCLEOTIDE SEQUENCE</scope>
    <source>
        <strain evidence="5">RS5133</strain>
    </source>
</reference>
<proteinExistence type="inferred from homology"/>
<comment type="caution">
    <text evidence="5">The sequence shown here is derived from an EMBL/GenBank/DDBJ whole genome shotgun (WGS) entry which is preliminary data.</text>
</comment>